<dbReference type="EMBL" id="LAZR01020080">
    <property type="protein sequence ID" value="KKL90179.1"/>
    <property type="molecule type" value="Genomic_DNA"/>
</dbReference>
<sequence length="68" mass="7481">MTKKRLSYKRRLPKGSKIVAELDHEWMGFEAGTTDKEASVAFEFVYGEAPARIQQTGGAVLAGPIPNE</sequence>
<accession>A0A0F9FUQ3</accession>
<comment type="caution">
    <text evidence="1">The sequence shown here is derived from an EMBL/GenBank/DDBJ whole genome shotgun (WGS) entry which is preliminary data.</text>
</comment>
<reference evidence="1" key="1">
    <citation type="journal article" date="2015" name="Nature">
        <title>Complex archaea that bridge the gap between prokaryotes and eukaryotes.</title>
        <authorList>
            <person name="Spang A."/>
            <person name="Saw J.H."/>
            <person name="Jorgensen S.L."/>
            <person name="Zaremba-Niedzwiedzka K."/>
            <person name="Martijn J."/>
            <person name="Lind A.E."/>
            <person name="van Eijk R."/>
            <person name="Schleper C."/>
            <person name="Guy L."/>
            <person name="Ettema T.J."/>
        </authorList>
    </citation>
    <scope>NUCLEOTIDE SEQUENCE</scope>
</reference>
<protein>
    <submittedName>
        <fullName evidence="1">Uncharacterized protein</fullName>
    </submittedName>
</protein>
<organism evidence="1">
    <name type="scientific">marine sediment metagenome</name>
    <dbReference type="NCBI Taxonomy" id="412755"/>
    <lineage>
        <taxon>unclassified sequences</taxon>
        <taxon>metagenomes</taxon>
        <taxon>ecological metagenomes</taxon>
    </lineage>
</organism>
<name>A0A0F9FUQ3_9ZZZZ</name>
<proteinExistence type="predicted"/>
<evidence type="ECO:0000313" key="1">
    <source>
        <dbReference type="EMBL" id="KKL90179.1"/>
    </source>
</evidence>
<gene>
    <name evidence="1" type="ORF">LCGC14_1907270</name>
</gene>
<dbReference type="AlphaFoldDB" id="A0A0F9FUQ3"/>